<keyword evidence="7" id="KW-1185">Reference proteome</keyword>
<feature type="domain" description="6-phosphogluconate dehydrogenase NADP-binding" evidence="4">
    <location>
        <begin position="3"/>
        <end position="162"/>
    </location>
</feature>
<dbReference type="Gene3D" id="1.10.1040.10">
    <property type="entry name" value="N-(1-d-carboxylethyl)-l-norvaline Dehydrogenase, domain 2"/>
    <property type="match status" value="1"/>
</dbReference>
<dbReference type="Gene3D" id="3.40.50.720">
    <property type="entry name" value="NAD(P)-binding Rossmann-like Domain"/>
    <property type="match status" value="1"/>
</dbReference>
<dbReference type="EC" id="1.1.1.31" evidence="6"/>
<dbReference type="InterPro" id="IPR013328">
    <property type="entry name" value="6PGD_dom2"/>
</dbReference>
<evidence type="ECO:0000259" key="4">
    <source>
        <dbReference type="Pfam" id="PF03446"/>
    </source>
</evidence>
<dbReference type="PANTHER" id="PTHR43060:SF15">
    <property type="entry name" value="3-HYDROXYISOBUTYRATE DEHYDROGENASE-LIKE 1, MITOCHONDRIAL-RELATED"/>
    <property type="match status" value="1"/>
</dbReference>
<dbReference type="InterPro" id="IPR029154">
    <property type="entry name" value="HIBADH-like_NADP-bd"/>
</dbReference>
<dbReference type="GO" id="GO:0008442">
    <property type="term" value="F:3-hydroxyisobutyrate dehydrogenase activity"/>
    <property type="evidence" value="ECO:0007669"/>
    <property type="project" value="UniProtKB-EC"/>
</dbReference>
<dbReference type="PANTHER" id="PTHR43060">
    <property type="entry name" value="3-HYDROXYISOBUTYRATE DEHYDROGENASE-LIKE 1, MITOCHONDRIAL-RELATED"/>
    <property type="match status" value="1"/>
</dbReference>
<feature type="domain" description="3-hydroxyisobutyrate dehydrogenase-like NAD-binding" evidence="5">
    <location>
        <begin position="165"/>
        <end position="285"/>
    </location>
</feature>
<dbReference type="EMBL" id="JAGGKT010000007">
    <property type="protein sequence ID" value="MBP1932653.1"/>
    <property type="molecule type" value="Genomic_DNA"/>
</dbReference>
<accession>A0ABS4GQV6</accession>
<evidence type="ECO:0000256" key="1">
    <source>
        <dbReference type="ARBA" id="ARBA00009080"/>
    </source>
</evidence>
<dbReference type="Pfam" id="PF14833">
    <property type="entry name" value="NAD_binding_11"/>
    <property type="match status" value="1"/>
</dbReference>
<dbReference type="PIRSF" id="PIRSF000103">
    <property type="entry name" value="HIBADH"/>
    <property type="match status" value="1"/>
</dbReference>
<gene>
    <name evidence="6" type="ORF">J2Z37_002661</name>
</gene>
<dbReference type="InterPro" id="IPR006115">
    <property type="entry name" value="6PGDH_NADP-bd"/>
</dbReference>
<dbReference type="InterPro" id="IPR015815">
    <property type="entry name" value="HIBADH-related"/>
</dbReference>
<evidence type="ECO:0000313" key="7">
    <source>
        <dbReference type="Proteomes" id="UP001519343"/>
    </source>
</evidence>
<keyword evidence="3" id="KW-0520">NAD</keyword>
<proteinExistence type="inferred from homology"/>
<dbReference type="SUPFAM" id="SSF51735">
    <property type="entry name" value="NAD(P)-binding Rossmann-fold domains"/>
    <property type="match status" value="1"/>
</dbReference>
<evidence type="ECO:0000256" key="2">
    <source>
        <dbReference type="ARBA" id="ARBA00023002"/>
    </source>
</evidence>
<dbReference type="SUPFAM" id="SSF48179">
    <property type="entry name" value="6-phosphogluconate dehydrogenase C-terminal domain-like"/>
    <property type="match status" value="1"/>
</dbReference>
<keyword evidence="2 6" id="KW-0560">Oxidoreductase</keyword>
<evidence type="ECO:0000259" key="5">
    <source>
        <dbReference type="Pfam" id="PF14833"/>
    </source>
</evidence>
<dbReference type="InterPro" id="IPR002204">
    <property type="entry name" value="3-OH-isobutyrate_DH-rel_CS"/>
</dbReference>
<dbReference type="InterPro" id="IPR008927">
    <property type="entry name" value="6-PGluconate_DH-like_C_sf"/>
</dbReference>
<organism evidence="6 7">
    <name type="scientific">Ammoniphilus resinae</name>
    <dbReference type="NCBI Taxonomy" id="861532"/>
    <lineage>
        <taxon>Bacteria</taxon>
        <taxon>Bacillati</taxon>
        <taxon>Bacillota</taxon>
        <taxon>Bacilli</taxon>
        <taxon>Bacillales</taxon>
        <taxon>Paenibacillaceae</taxon>
        <taxon>Aneurinibacillus group</taxon>
        <taxon>Ammoniphilus</taxon>
    </lineage>
</organism>
<dbReference type="Proteomes" id="UP001519343">
    <property type="component" value="Unassembled WGS sequence"/>
</dbReference>
<reference evidence="6 7" key="1">
    <citation type="submission" date="2021-03" db="EMBL/GenBank/DDBJ databases">
        <title>Genomic Encyclopedia of Type Strains, Phase IV (KMG-IV): sequencing the most valuable type-strain genomes for metagenomic binning, comparative biology and taxonomic classification.</title>
        <authorList>
            <person name="Goeker M."/>
        </authorList>
    </citation>
    <scope>NUCLEOTIDE SEQUENCE [LARGE SCALE GENOMIC DNA]</scope>
    <source>
        <strain evidence="6 7">DSM 24738</strain>
    </source>
</reference>
<dbReference type="PROSITE" id="PS00895">
    <property type="entry name" value="3_HYDROXYISOBUT_DH"/>
    <property type="match status" value="1"/>
</dbReference>
<sequence length="292" mass="31132">MKTIGMIGLGTMGAGMADNLLKDGFSLVVWNRTAEKALPFKEKGAKVVSSPFEVAQHSDAIITMLSADQQLKEVLLGENGVIEGVKPGQIIIDSSTVSPLTSRELHQIFAERDVQFLDAPVTGSAPQAKDGILGFMVGGSKDAYEKSEVLFKSMGKSWVYMGESGAGATTKLISNTMVGISLLALSEGMTMAQKSNLDLEKFLSVVAAGGANSRMVEMKSGKLIEEDYSVQFAVALMNKDLGLAYNLAESLKVVTPALGLAKQMFTTSTNKGLGDEDVASVFKLYQEWGNLK</sequence>
<dbReference type="Pfam" id="PF03446">
    <property type="entry name" value="NAD_binding_2"/>
    <property type="match status" value="1"/>
</dbReference>
<name>A0ABS4GQV6_9BACL</name>
<comment type="caution">
    <text evidence="6">The sequence shown here is derived from an EMBL/GenBank/DDBJ whole genome shotgun (WGS) entry which is preliminary data.</text>
</comment>
<dbReference type="InterPro" id="IPR036291">
    <property type="entry name" value="NAD(P)-bd_dom_sf"/>
</dbReference>
<evidence type="ECO:0000256" key="3">
    <source>
        <dbReference type="ARBA" id="ARBA00023027"/>
    </source>
</evidence>
<comment type="similarity">
    <text evidence="1">Belongs to the HIBADH-related family.</text>
</comment>
<evidence type="ECO:0000313" key="6">
    <source>
        <dbReference type="EMBL" id="MBP1932653.1"/>
    </source>
</evidence>
<protein>
    <submittedName>
        <fullName evidence="6">3-hydroxyisobutyrate dehydrogenase</fullName>
        <ecNumber evidence="6">1.1.1.31</ecNumber>
    </submittedName>
</protein>